<protein>
    <submittedName>
        <fullName evidence="2">Uncharacterized protein</fullName>
    </submittedName>
</protein>
<dbReference type="EMBL" id="JAODUO010000401">
    <property type="protein sequence ID" value="KAK2181373.1"/>
    <property type="molecule type" value="Genomic_DNA"/>
</dbReference>
<evidence type="ECO:0000313" key="3">
    <source>
        <dbReference type="Proteomes" id="UP001209878"/>
    </source>
</evidence>
<keyword evidence="3" id="KW-1185">Reference proteome</keyword>
<proteinExistence type="predicted"/>
<evidence type="ECO:0000313" key="2">
    <source>
        <dbReference type="EMBL" id="KAK2181373.1"/>
    </source>
</evidence>
<feature type="region of interest" description="Disordered" evidence="1">
    <location>
        <begin position="1"/>
        <end position="20"/>
    </location>
</feature>
<evidence type="ECO:0000256" key="1">
    <source>
        <dbReference type="SAM" id="MobiDB-lite"/>
    </source>
</evidence>
<dbReference type="Proteomes" id="UP001209878">
    <property type="component" value="Unassembled WGS sequence"/>
</dbReference>
<gene>
    <name evidence="2" type="ORF">NP493_401g02027</name>
</gene>
<dbReference type="AlphaFoldDB" id="A0AAD9NUQ5"/>
<organism evidence="2 3">
    <name type="scientific">Ridgeia piscesae</name>
    <name type="common">Tubeworm</name>
    <dbReference type="NCBI Taxonomy" id="27915"/>
    <lineage>
        <taxon>Eukaryota</taxon>
        <taxon>Metazoa</taxon>
        <taxon>Spiralia</taxon>
        <taxon>Lophotrochozoa</taxon>
        <taxon>Annelida</taxon>
        <taxon>Polychaeta</taxon>
        <taxon>Sedentaria</taxon>
        <taxon>Canalipalpata</taxon>
        <taxon>Sabellida</taxon>
        <taxon>Siboglinidae</taxon>
        <taxon>Ridgeia</taxon>
    </lineage>
</organism>
<reference evidence="2" key="1">
    <citation type="journal article" date="2023" name="Mol. Biol. Evol.">
        <title>Third-Generation Sequencing Reveals the Adaptive Role of the Epigenome in Three Deep-Sea Polychaetes.</title>
        <authorList>
            <person name="Perez M."/>
            <person name="Aroh O."/>
            <person name="Sun Y."/>
            <person name="Lan Y."/>
            <person name="Juniper S.K."/>
            <person name="Young C.R."/>
            <person name="Angers B."/>
            <person name="Qian P.Y."/>
        </authorList>
    </citation>
    <scope>NUCLEOTIDE SEQUENCE</scope>
    <source>
        <strain evidence="2">R07B-5</strain>
    </source>
</reference>
<comment type="caution">
    <text evidence="2">The sequence shown here is derived from an EMBL/GenBank/DDBJ whole genome shotgun (WGS) entry which is preliminary data.</text>
</comment>
<name>A0AAD9NUQ5_RIDPI</name>
<sequence length="67" mass="7606">MRLTEHLSTSHFTSLSVSKKLQRCQSKNQGLKEMNSLALCSDSTYLERPSFPSIPCMQGQPTEWTKT</sequence>
<accession>A0AAD9NUQ5</accession>